<evidence type="ECO:0000256" key="2">
    <source>
        <dbReference type="ARBA" id="ARBA00022448"/>
    </source>
</evidence>
<dbReference type="GO" id="GO:0016887">
    <property type="term" value="F:ATP hydrolysis activity"/>
    <property type="evidence" value="ECO:0007669"/>
    <property type="project" value="InterPro"/>
</dbReference>
<keyword evidence="3" id="KW-0963">Cytoplasm</keyword>
<keyword evidence="7" id="KW-1278">Translocase</keyword>
<dbReference type="PROSITE" id="PS00152">
    <property type="entry name" value="ATPASE_ALPHA_BETA"/>
    <property type="match status" value="1"/>
</dbReference>
<comment type="catalytic activity">
    <reaction evidence="8">
        <text>ATP + H2O + cellular proteinSide 1 = ADP + phosphate + cellular proteinSide 2.</text>
        <dbReference type="EC" id="7.4.2.8"/>
    </reaction>
</comment>
<comment type="subcellular location">
    <subcellularLocation>
        <location evidence="1">Cytoplasm</location>
    </subcellularLocation>
</comment>
<keyword evidence="4" id="KW-0547">Nucleotide-binding</keyword>
<keyword evidence="2" id="KW-0813">Transport</keyword>
<dbReference type="EMBL" id="UOEH01000081">
    <property type="protein sequence ID" value="VAV92111.1"/>
    <property type="molecule type" value="Genomic_DNA"/>
</dbReference>
<evidence type="ECO:0000313" key="10">
    <source>
        <dbReference type="EMBL" id="VAV92111.1"/>
    </source>
</evidence>
<dbReference type="InterPro" id="IPR050053">
    <property type="entry name" value="ATPase_alpha/beta_chains"/>
</dbReference>
<evidence type="ECO:0000259" key="9">
    <source>
        <dbReference type="SMART" id="SM00382"/>
    </source>
</evidence>
<dbReference type="GO" id="GO:0046933">
    <property type="term" value="F:proton-transporting ATP synthase activity, rotational mechanism"/>
    <property type="evidence" value="ECO:0007669"/>
    <property type="project" value="TreeGrafter"/>
</dbReference>
<dbReference type="PANTHER" id="PTHR15184">
    <property type="entry name" value="ATP SYNTHASE"/>
    <property type="match status" value="1"/>
</dbReference>
<organism evidence="10">
    <name type="scientific">hydrothermal vent metagenome</name>
    <dbReference type="NCBI Taxonomy" id="652676"/>
    <lineage>
        <taxon>unclassified sequences</taxon>
        <taxon>metagenomes</taxon>
        <taxon>ecological metagenomes</taxon>
    </lineage>
</organism>
<dbReference type="NCBIfam" id="TIGR01026">
    <property type="entry name" value="fliI_yscN"/>
    <property type="match status" value="1"/>
</dbReference>
<dbReference type="SUPFAM" id="SSF52540">
    <property type="entry name" value="P-loop containing nucleoside triphosphate hydrolases"/>
    <property type="match status" value="1"/>
</dbReference>
<evidence type="ECO:0000256" key="5">
    <source>
        <dbReference type="ARBA" id="ARBA00022840"/>
    </source>
</evidence>
<dbReference type="InterPro" id="IPR003593">
    <property type="entry name" value="AAA+_ATPase"/>
</dbReference>
<dbReference type="InterPro" id="IPR005714">
    <property type="entry name" value="ATPase_T3SS_FliI/YscN"/>
</dbReference>
<gene>
    <name evidence="10" type="ORF">MNBD_ALPHA05-2028</name>
</gene>
<accession>A0A3B0RKX6</accession>
<dbReference type="InterPro" id="IPR000194">
    <property type="entry name" value="ATPase_F1/V1/A1_a/bsu_nucl-bd"/>
</dbReference>
<reference evidence="10" key="1">
    <citation type="submission" date="2018-06" db="EMBL/GenBank/DDBJ databases">
        <authorList>
            <person name="Zhirakovskaya E."/>
        </authorList>
    </citation>
    <scope>NUCLEOTIDE SEQUENCE</scope>
</reference>
<evidence type="ECO:0000256" key="7">
    <source>
        <dbReference type="ARBA" id="ARBA00022967"/>
    </source>
</evidence>
<dbReference type="SMART" id="SM00382">
    <property type="entry name" value="AAA"/>
    <property type="match status" value="1"/>
</dbReference>
<dbReference type="GO" id="GO:0030254">
    <property type="term" value="P:protein secretion by the type III secretion system"/>
    <property type="evidence" value="ECO:0007669"/>
    <property type="project" value="InterPro"/>
</dbReference>
<dbReference type="Gene3D" id="3.40.50.12240">
    <property type="match status" value="1"/>
</dbReference>
<evidence type="ECO:0000256" key="3">
    <source>
        <dbReference type="ARBA" id="ARBA00022490"/>
    </source>
</evidence>
<sequence length="462" mass="49737">MKINFKVENKLNWCVNLMNMKFNDIVNGVAAGTSAHQLWGSVVAIERGVIHIAGLRSLARIGDRVEIHGQAPSFGEIIAIRDDFVLAMPDSSMNGMSPGDRAYLHASKEVRPSNAWVGNVMNCDGAFTDGRPTPQGERAMMINPLGPSITGRRGLGERLNTQMAPFDTFLPICKGQRIGLFAGSGVGKSMLVGELAKGMEADIVIVALIGERSREVREFVTETLGVEGLARAVVFASTCEEPAPSKRRCALMAITAAEYFRDQGLHVLLLFDSITRFADAHREIALTAGETPSLRAYPPSTFRAIASLAERTGPGAQGSGDITAIFSVLVAGSDMDEPVADMVRSILDGHVVLDREISERGRFPAINIRRSVSRSLPKAASDDENALLAEARTLISAYDDASAMIQTGLYATGSDPVIDRAIDVWPQLEAFISEQAESCAASFEKLKTALAPSSQREEQSDL</sequence>
<proteinExistence type="predicted"/>
<keyword evidence="5" id="KW-0067">ATP-binding</keyword>
<keyword evidence="6" id="KW-0653">Protein transport</keyword>
<dbReference type="GO" id="GO:0005524">
    <property type="term" value="F:ATP binding"/>
    <property type="evidence" value="ECO:0007669"/>
    <property type="project" value="UniProtKB-KW"/>
</dbReference>
<dbReference type="GO" id="GO:0030257">
    <property type="term" value="C:type III protein secretion system complex"/>
    <property type="evidence" value="ECO:0007669"/>
    <property type="project" value="InterPro"/>
</dbReference>
<evidence type="ECO:0000256" key="4">
    <source>
        <dbReference type="ARBA" id="ARBA00022741"/>
    </source>
</evidence>
<dbReference type="PANTHER" id="PTHR15184:SF9">
    <property type="entry name" value="SPI-1 TYPE 3 SECRETION SYSTEM ATPASE"/>
    <property type="match status" value="1"/>
</dbReference>
<dbReference type="InterPro" id="IPR020003">
    <property type="entry name" value="ATPase_a/bsu_AS"/>
</dbReference>
<dbReference type="GO" id="GO:0008564">
    <property type="term" value="F:protein-exporting ATPase activity"/>
    <property type="evidence" value="ECO:0007669"/>
    <property type="project" value="UniProtKB-EC"/>
</dbReference>
<protein>
    <submittedName>
        <fullName evidence="10">Flagellum-specific ATP synthase FliI</fullName>
    </submittedName>
</protein>
<evidence type="ECO:0000256" key="1">
    <source>
        <dbReference type="ARBA" id="ARBA00004496"/>
    </source>
</evidence>
<dbReference type="GO" id="GO:0005737">
    <property type="term" value="C:cytoplasm"/>
    <property type="evidence" value="ECO:0007669"/>
    <property type="project" value="UniProtKB-SubCell"/>
</dbReference>
<dbReference type="Pfam" id="PF18269">
    <property type="entry name" value="T3SS_ATPase_C"/>
    <property type="match status" value="1"/>
</dbReference>
<evidence type="ECO:0000256" key="8">
    <source>
        <dbReference type="ARBA" id="ARBA00034006"/>
    </source>
</evidence>
<evidence type="ECO:0000256" key="6">
    <source>
        <dbReference type="ARBA" id="ARBA00022927"/>
    </source>
</evidence>
<dbReference type="InterPro" id="IPR040627">
    <property type="entry name" value="T3SS_ATPase_C"/>
</dbReference>
<dbReference type="AlphaFoldDB" id="A0A3B0RKX6"/>
<name>A0A3B0RKX6_9ZZZZ</name>
<feature type="domain" description="AAA+ ATPase" evidence="9">
    <location>
        <begin position="174"/>
        <end position="358"/>
    </location>
</feature>
<dbReference type="Pfam" id="PF00006">
    <property type="entry name" value="ATP-synt_ab"/>
    <property type="match status" value="1"/>
</dbReference>
<dbReference type="InterPro" id="IPR027417">
    <property type="entry name" value="P-loop_NTPase"/>
</dbReference>